<dbReference type="Proteomes" id="UP000007264">
    <property type="component" value="Unassembled WGS sequence"/>
</dbReference>
<evidence type="ECO:0008006" key="3">
    <source>
        <dbReference type="Google" id="ProtNLM"/>
    </source>
</evidence>
<evidence type="ECO:0000313" key="2">
    <source>
        <dbReference type="Proteomes" id="UP000007264"/>
    </source>
</evidence>
<reference evidence="1 2" key="1">
    <citation type="journal article" date="2012" name="Genome Biol.">
        <title>The genome of the polar eukaryotic microalga coccomyxa subellipsoidea reveals traits of cold adaptation.</title>
        <authorList>
            <person name="Blanc G."/>
            <person name="Agarkova I."/>
            <person name="Grimwood J."/>
            <person name="Kuo A."/>
            <person name="Brueggeman A."/>
            <person name="Dunigan D."/>
            <person name="Gurnon J."/>
            <person name="Ladunga I."/>
            <person name="Lindquist E."/>
            <person name="Lucas S."/>
            <person name="Pangilinan J."/>
            <person name="Proschold T."/>
            <person name="Salamov A."/>
            <person name="Schmutz J."/>
            <person name="Weeks D."/>
            <person name="Yamada T."/>
            <person name="Claverie J.M."/>
            <person name="Grigoriev I."/>
            <person name="Van Etten J."/>
            <person name="Lomsadze A."/>
            <person name="Borodovsky M."/>
        </authorList>
    </citation>
    <scope>NUCLEOTIDE SEQUENCE [LARGE SCALE GENOMIC DNA]</scope>
    <source>
        <strain evidence="1 2">C-169</strain>
    </source>
</reference>
<accession>I0Z7M5</accession>
<evidence type="ECO:0000313" key="1">
    <source>
        <dbReference type="EMBL" id="EIE26644.1"/>
    </source>
</evidence>
<comment type="caution">
    <text evidence="1">The sequence shown here is derived from an EMBL/GenBank/DDBJ whole genome shotgun (WGS) entry which is preliminary data.</text>
</comment>
<organism evidence="1 2">
    <name type="scientific">Coccomyxa subellipsoidea (strain C-169)</name>
    <name type="common">Green microalga</name>
    <dbReference type="NCBI Taxonomy" id="574566"/>
    <lineage>
        <taxon>Eukaryota</taxon>
        <taxon>Viridiplantae</taxon>
        <taxon>Chlorophyta</taxon>
        <taxon>core chlorophytes</taxon>
        <taxon>Trebouxiophyceae</taxon>
        <taxon>Trebouxiophyceae incertae sedis</taxon>
        <taxon>Coccomyxaceae</taxon>
        <taxon>Coccomyxa</taxon>
        <taxon>Coccomyxa subellipsoidea</taxon>
    </lineage>
</organism>
<dbReference type="EMBL" id="AGSI01000002">
    <property type="protein sequence ID" value="EIE26644.1"/>
    <property type="molecule type" value="Genomic_DNA"/>
</dbReference>
<dbReference type="GeneID" id="17044654"/>
<gene>
    <name evidence="1" type="ORF">COCSUDRAFT_59163</name>
</gene>
<proteinExistence type="predicted"/>
<keyword evidence="2" id="KW-1185">Reference proteome</keyword>
<dbReference type="AlphaFoldDB" id="I0Z7M5"/>
<protein>
    <recommendedName>
        <fullName evidence="3">F-box domain-containing protein</fullName>
    </recommendedName>
</protein>
<sequence length="228" mass="24882">MIDNDVIGLQLSPWLARNTALHTIEVRKSFTATHYQPRIVAHGVASLTALRSLTLECLCLHGPLSCPSLEYLELIGAGGYMMLDPRVHFDSISDLLDQLLCLPSLEALQVVAIQSNMAVNLGRAHHAGLTHLALACRSLVMLTGGGSRGLPFASPQSLHLLLRGTQDARTVQFLRSKRPTVCEDERTGLQGHKIGLPNALDIDWDEVMEDVFEGQLQLLVIGGYWSVG</sequence>
<dbReference type="KEGG" id="csl:COCSUDRAFT_59163"/>
<dbReference type="RefSeq" id="XP_005651188.1">
    <property type="nucleotide sequence ID" value="XM_005651131.1"/>
</dbReference>
<dbReference type="OrthoDB" id="10659353at2759"/>
<name>I0Z7M5_COCSC</name>